<evidence type="ECO:0000313" key="4">
    <source>
        <dbReference type="Proteomes" id="UP000077037"/>
    </source>
</evidence>
<dbReference type="InterPro" id="IPR051405">
    <property type="entry name" value="phD/YefM_antitoxin"/>
</dbReference>
<dbReference type="SUPFAM" id="SSF143120">
    <property type="entry name" value="YefM-like"/>
    <property type="match status" value="1"/>
</dbReference>
<dbReference type="Pfam" id="PF02604">
    <property type="entry name" value="PhdYeFM_antitox"/>
    <property type="match status" value="1"/>
</dbReference>
<protein>
    <recommendedName>
        <fullName evidence="2">Antitoxin</fullName>
    </recommendedName>
</protein>
<dbReference type="PANTHER" id="PTHR33713">
    <property type="entry name" value="ANTITOXIN YAFN-RELATED"/>
    <property type="match status" value="1"/>
</dbReference>
<dbReference type="EMBL" id="FKBS01000012">
    <property type="protein sequence ID" value="SAI07576.1"/>
    <property type="molecule type" value="Genomic_DNA"/>
</dbReference>
<comment type="similarity">
    <text evidence="1 2">Belongs to the phD/YefM antitoxin family.</text>
</comment>
<evidence type="ECO:0000256" key="2">
    <source>
        <dbReference type="RuleBase" id="RU362080"/>
    </source>
</evidence>
<proteinExistence type="inferred from homology"/>
<dbReference type="InterPro" id="IPR036165">
    <property type="entry name" value="YefM-like_sf"/>
</dbReference>
<name>A0A157MFI4_9BORD</name>
<reference evidence="3 4" key="1">
    <citation type="submission" date="2016-03" db="EMBL/GenBank/DDBJ databases">
        <authorList>
            <consortium name="Pathogen Informatics"/>
        </authorList>
    </citation>
    <scope>NUCLEOTIDE SEQUENCE [LARGE SCALE GENOMIC DNA]</scope>
    <source>
        <strain evidence="3 4">NCTC13364</strain>
    </source>
</reference>
<gene>
    <name evidence="3" type="ORF">SAMEA1982600_01220</name>
</gene>
<evidence type="ECO:0000313" key="3">
    <source>
        <dbReference type="EMBL" id="SAI07576.1"/>
    </source>
</evidence>
<comment type="function">
    <text evidence="2">Antitoxin component of a type II toxin-antitoxin (TA) system.</text>
</comment>
<dbReference type="Gene3D" id="3.40.1620.10">
    <property type="entry name" value="YefM-like domain"/>
    <property type="match status" value="1"/>
</dbReference>
<dbReference type="InterPro" id="IPR006442">
    <property type="entry name" value="Antitoxin_Phd/YefM"/>
</dbReference>
<accession>A0A157MFI4</accession>
<dbReference type="OrthoDB" id="7069202at2"/>
<dbReference type="Proteomes" id="UP000077037">
    <property type="component" value="Unassembled WGS sequence"/>
</dbReference>
<evidence type="ECO:0000256" key="1">
    <source>
        <dbReference type="ARBA" id="ARBA00009981"/>
    </source>
</evidence>
<dbReference type="PANTHER" id="PTHR33713:SF11">
    <property type="entry name" value="PREVENT-HOST-DEATH FAMILY PROTEIN"/>
    <property type="match status" value="1"/>
</dbReference>
<dbReference type="RefSeq" id="WP_066410058.1">
    <property type="nucleotide sequence ID" value="NZ_FKBS01000012.1"/>
</dbReference>
<organism evidence="3 4">
    <name type="scientific">Bordetella ansorpii</name>
    <dbReference type="NCBI Taxonomy" id="288768"/>
    <lineage>
        <taxon>Bacteria</taxon>
        <taxon>Pseudomonadati</taxon>
        <taxon>Pseudomonadota</taxon>
        <taxon>Betaproteobacteria</taxon>
        <taxon>Burkholderiales</taxon>
        <taxon>Alcaligenaceae</taxon>
        <taxon>Bordetella</taxon>
    </lineage>
</organism>
<sequence length="93" mass="10522">MKYSTQVKPISYLKSHAAEIVKDLAERREPMLITQNGEAKLVVMDVQSYEEQEQTIALLQLLALGRREIEEGRVVQAADAFAKIEEMDAEDAE</sequence>
<dbReference type="AlphaFoldDB" id="A0A157MFI4"/>
<dbReference type="NCBIfam" id="TIGR01552">
    <property type="entry name" value="phd_fam"/>
    <property type="match status" value="1"/>
</dbReference>